<dbReference type="Gene3D" id="1.10.287.110">
    <property type="entry name" value="DnaJ domain"/>
    <property type="match status" value="1"/>
</dbReference>
<dbReference type="PROSITE" id="PS51188">
    <property type="entry name" value="ZF_CR"/>
    <property type="match status" value="1"/>
</dbReference>
<gene>
    <name evidence="9" type="ORF">C2S53_020422</name>
</gene>
<dbReference type="CDD" id="cd10747">
    <property type="entry name" value="DnaJ_C"/>
    <property type="match status" value="1"/>
</dbReference>
<dbReference type="SUPFAM" id="SSF57938">
    <property type="entry name" value="DnaJ/Hsp40 cysteine-rich domain"/>
    <property type="match status" value="1"/>
</dbReference>
<dbReference type="Gene3D" id="2.60.260.20">
    <property type="entry name" value="Urease metallochaperone UreE, N-terminal domain"/>
    <property type="match status" value="2"/>
</dbReference>
<dbReference type="SMART" id="SM00271">
    <property type="entry name" value="DnaJ"/>
    <property type="match status" value="1"/>
</dbReference>
<dbReference type="GO" id="GO:0006457">
    <property type="term" value="P:protein folding"/>
    <property type="evidence" value="ECO:0007669"/>
    <property type="project" value="InterPro"/>
</dbReference>
<evidence type="ECO:0000313" key="10">
    <source>
        <dbReference type="Proteomes" id="UP001190926"/>
    </source>
</evidence>
<comment type="caution">
    <text evidence="9">The sequence shown here is derived from an EMBL/GenBank/DDBJ whole genome shotgun (WGS) entry which is preliminary data.</text>
</comment>
<evidence type="ECO:0000256" key="3">
    <source>
        <dbReference type="ARBA" id="ARBA00022771"/>
    </source>
</evidence>
<keyword evidence="2" id="KW-0677">Repeat</keyword>
<evidence type="ECO:0000256" key="5">
    <source>
        <dbReference type="PROSITE-ProRule" id="PRU00546"/>
    </source>
</evidence>
<dbReference type="InterPro" id="IPR036869">
    <property type="entry name" value="J_dom_sf"/>
</dbReference>
<evidence type="ECO:0000256" key="2">
    <source>
        <dbReference type="ARBA" id="ARBA00022737"/>
    </source>
</evidence>
<dbReference type="InterPro" id="IPR036410">
    <property type="entry name" value="HSP_DnaJ_Cys-rich_dom_sf"/>
</dbReference>
<dbReference type="GO" id="GO:0051082">
    <property type="term" value="F:unfolded protein binding"/>
    <property type="evidence" value="ECO:0007669"/>
    <property type="project" value="InterPro"/>
</dbReference>
<dbReference type="InterPro" id="IPR044713">
    <property type="entry name" value="DNJA1/2-like"/>
</dbReference>
<sequence>MFGRAPRKSNDLKYYETLGIPRSASPDELKKAYKKAAMKNHPDKVVLNCLFSPLNQFKELAQAYEVLSDPGKREIYDEYGEDALKEGAGGSSHSQHPFDIFDFESLFRGGFTGGFGGGFTGGFGGGFNSSFGGGRGSRGRKTKGEDVVHPLRVSLEDLYNGATRKISISRNILCPKCKGKGLKSGASRRCYACQGTGTRITSQLIRHVCDECRGSGEIISERDKCSQCKYKKVVQEKKVLEVNVEKGMHHSQKIVFSGEADEAPDTITGDIIVVLQQKEHHKLKRKSDDLHIKHKLNITEALCGFQFVLTHLDGRKLLIKSDPGKVTKPDSYKAINDEGMPQYQRPFVKGQLVIHFIVDFPEPGIISPEKSLILKTALPLKSSKHLSDKAVAECEETTLLDVNIEEVMRQKERQRQRDAYNEDDADDDTVHQVACNQQ</sequence>
<dbReference type="GO" id="GO:0030544">
    <property type="term" value="F:Hsp70 protein binding"/>
    <property type="evidence" value="ECO:0007669"/>
    <property type="project" value="InterPro"/>
</dbReference>
<dbReference type="CDD" id="cd06257">
    <property type="entry name" value="DnaJ"/>
    <property type="match status" value="1"/>
</dbReference>
<keyword evidence="4 5" id="KW-0862">Zinc</keyword>
<dbReference type="Pfam" id="PF00226">
    <property type="entry name" value="DnaJ"/>
    <property type="match status" value="1"/>
</dbReference>
<evidence type="ECO:0000256" key="6">
    <source>
        <dbReference type="SAM" id="MobiDB-lite"/>
    </source>
</evidence>
<feature type="compositionally biased region" description="Basic and acidic residues" evidence="6">
    <location>
        <begin position="410"/>
        <end position="420"/>
    </location>
</feature>
<dbReference type="CDD" id="cd10719">
    <property type="entry name" value="DnaJ_zf"/>
    <property type="match status" value="1"/>
</dbReference>
<dbReference type="InterPro" id="IPR008971">
    <property type="entry name" value="HSP40/DnaJ_pept-bd"/>
</dbReference>
<dbReference type="PROSITE" id="PS00636">
    <property type="entry name" value="DNAJ_1"/>
    <property type="match status" value="1"/>
</dbReference>
<dbReference type="InterPro" id="IPR002939">
    <property type="entry name" value="DnaJ_C"/>
</dbReference>
<dbReference type="InterPro" id="IPR001305">
    <property type="entry name" value="HSP_DnaJ_Cys-rich_dom"/>
</dbReference>
<name>A0AAD4P2C3_PERFH</name>
<dbReference type="PRINTS" id="PR00625">
    <property type="entry name" value="JDOMAIN"/>
</dbReference>
<dbReference type="InterPro" id="IPR018253">
    <property type="entry name" value="DnaJ_domain_CS"/>
</dbReference>
<dbReference type="FunFam" id="2.10.230.10:FF:000001">
    <property type="entry name" value="DnaJ subfamily A member 2"/>
    <property type="match status" value="1"/>
</dbReference>
<reference evidence="9 10" key="1">
    <citation type="journal article" date="2021" name="Nat. Commun.">
        <title>Incipient diploidization of the medicinal plant Perilla within 10,000 years.</title>
        <authorList>
            <person name="Zhang Y."/>
            <person name="Shen Q."/>
            <person name="Leng L."/>
            <person name="Zhang D."/>
            <person name="Chen S."/>
            <person name="Shi Y."/>
            <person name="Ning Z."/>
            <person name="Chen S."/>
        </authorList>
    </citation>
    <scope>NUCLEOTIDE SEQUENCE [LARGE SCALE GENOMIC DNA]</scope>
    <source>
        <strain evidence="10">cv. PC099</strain>
    </source>
</reference>
<accession>A0AAD4P2C3</accession>
<dbReference type="GO" id="GO:0008270">
    <property type="term" value="F:zinc ion binding"/>
    <property type="evidence" value="ECO:0007669"/>
    <property type="project" value="UniProtKB-KW"/>
</dbReference>
<dbReference type="Proteomes" id="UP001190926">
    <property type="component" value="Unassembled WGS sequence"/>
</dbReference>
<evidence type="ECO:0000259" key="7">
    <source>
        <dbReference type="PROSITE" id="PS50076"/>
    </source>
</evidence>
<protein>
    <submittedName>
        <fullName evidence="9">DNAJ-like protein 2</fullName>
    </submittedName>
</protein>
<dbReference type="PANTHER" id="PTHR43888">
    <property type="entry name" value="DNAJ-LIKE-2, ISOFORM A-RELATED"/>
    <property type="match status" value="1"/>
</dbReference>
<dbReference type="AlphaFoldDB" id="A0AAD4P2C3"/>
<feature type="zinc finger region" description="CR-type" evidence="5">
    <location>
        <begin position="161"/>
        <end position="237"/>
    </location>
</feature>
<dbReference type="InterPro" id="IPR001623">
    <property type="entry name" value="DnaJ_domain"/>
</dbReference>
<keyword evidence="1 5" id="KW-0479">Metal-binding</keyword>
<keyword evidence="10" id="KW-1185">Reference proteome</keyword>
<feature type="domain" description="CR-type" evidence="8">
    <location>
        <begin position="161"/>
        <end position="237"/>
    </location>
</feature>
<evidence type="ECO:0000256" key="1">
    <source>
        <dbReference type="ARBA" id="ARBA00022723"/>
    </source>
</evidence>
<dbReference type="SUPFAM" id="SSF49493">
    <property type="entry name" value="HSP40/DnaJ peptide-binding domain"/>
    <property type="match status" value="2"/>
</dbReference>
<dbReference type="PROSITE" id="PS50076">
    <property type="entry name" value="DNAJ_2"/>
    <property type="match status" value="1"/>
</dbReference>
<dbReference type="Pfam" id="PF00684">
    <property type="entry name" value="DnaJ_CXXCXGXG"/>
    <property type="match status" value="1"/>
</dbReference>
<proteinExistence type="predicted"/>
<organism evidence="9 10">
    <name type="scientific">Perilla frutescens var. hirtella</name>
    <name type="common">Perilla citriodora</name>
    <name type="synonym">Perilla setoyensis</name>
    <dbReference type="NCBI Taxonomy" id="608512"/>
    <lineage>
        <taxon>Eukaryota</taxon>
        <taxon>Viridiplantae</taxon>
        <taxon>Streptophyta</taxon>
        <taxon>Embryophyta</taxon>
        <taxon>Tracheophyta</taxon>
        <taxon>Spermatophyta</taxon>
        <taxon>Magnoliopsida</taxon>
        <taxon>eudicotyledons</taxon>
        <taxon>Gunneridae</taxon>
        <taxon>Pentapetalae</taxon>
        <taxon>asterids</taxon>
        <taxon>lamiids</taxon>
        <taxon>Lamiales</taxon>
        <taxon>Lamiaceae</taxon>
        <taxon>Nepetoideae</taxon>
        <taxon>Elsholtzieae</taxon>
        <taxon>Perilla</taxon>
    </lineage>
</organism>
<dbReference type="SUPFAM" id="SSF46565">
    <property type="entry name" value="Chaperone J-domain"/>
    <property type="match status" value="1"/>
</dbReference>
<dbReference type="EMBL" id="SDAM02000550">
    <property type="protein sequence ID" value="KAH6824064.1"/>
    <property type="molecule type" value="Genomic_DNA"/>
</dbReference>
<evidence type="ECO:0000259" key="8">
    <source>
        <dbReference type="PROSITE" id="PS51188"/>
    </source>
</evidence>
<feature type="domain" description="J" evidence="7">
    <location>
        <begin position="13"/>
        <end position="80"/>
    </location>
</feature>
<feature type="region of interest" description="Disordered" evidence="6">
    <location>
        <begin position="410"/>
        <end position="438"/>
    </location>
</feature>
<evidence type="ECO:0000256" key="4">
    <source>
        <dbReference type="ARBA" id="ARBA00022833"/>
    </source>
</evidence>
<dbReference type="Gene3D" id="2.10.230.10">
    <property type="entry name" value="Heat shock protein DnaJ, cysteine-rich domain"/>
    <property type="match status" value="1"/>
</dbReference>
<evidence type="ECO:0000313" key="9">
    <source>
        <dbReference type="EMBL" id="KAH6824064.1"/>
    </source>
</evidence>
<dbReference type="Pfam" id="PF01556">
    <property type="entry name" value="DnaJ_C"/>
    <property type="match status" value="1"/>
</dbReference>
<keyword evidence="3 5" id="KW-0863">Zinc-finger</keyword>
<dbReference type="FunFam" id="2.60.260.20:FF:000003">
    <property type="entry name" value="DnaJ subfamily A member 2"/>
    <property type="match status" value="1"/>
</dbReference>